<feature type="domain" description="D-alanyl-D-alanine carboxypeptidase-like core" evidence="1">
    <location>
        <begin position="33"/>
        <end position="191"/>
    </location>
</feature>
<dbReference type="InterPro" id="IPR009045">
    <property type="entry name" value="Zn_M74/Hedgehog-like"/>
</dbReference>
<dbReference type="InterPro" id="IPR052179">
    <property type="entry name" value="DD-CPase-like"/>
</dbReference>
<dbReference type="PANTHER" id="PTHR34385">
    <property type="entry name" value="D-ALANYL-D-ALANINE CARBOXYPEPTIDASE"/>
    <property type="match status" value="1"/>
</dbReference>
<gene>
    <name evidence="2" type="ORF">EVB03_02360</name>
</gene>
<dbReference type="Gene3D" id="3.30.1380.10">
    <property type="match status" value="1"/>
</dbReference>
<dbReference type="EMBL" id="SHBP01000002">
    <property type="protein sequence ID" value="RZO21089.1"/>
    <property type="molecule type" value="Genomic_DNA"/>
</dbReference>
<dbReference type="CDD" id="cd14847">
    <property type="entry name" value="DD-carboxypeptidase_like"/>
    <property type="match status" value="1"/>
</dbReference>
<keyword evidence="2" id="KW-0378">Hydrolase</keyword>
<name>A0A520MIP7_9GAMM</name>
<dbReference type="Pfam" id="PF02557">
    <property type="entry name" value="VanY"/>
    <property type="match status" value="1"/>
</dbReference>
<organism evidence="2 3">
    <name type="scientific">SAR92 clade bacterium</name>
    <dbReference type="NCBI Taxonomy" id="2315479"/>
    <lineage>
        <taxon>Bacteria</taxon>
        <taxon>Pseudomonadati</taxon>
        <taxon>Pseudomonadota</taxon>
        <taxon>Gammaproteobacteria</taxon>
        <taxon>Cellvibrionales</taxon>
        <taxon>Porticoccaceae</taxon>
        <taxon>SAR92 clade</taxon>
    </lineage>
</organism>
<sequence length="235" mass="26858">MTKTQKIGEDILTGSTEHHLVSVGAHNQQSMLIHKLVLDPFCRLRADAEKQGFDLCICSGFRSYERQLAIWNGKLSGNRPVYDQSGNLLKLNQLNDWEKVQAVLRWSAMPGASRHHWGTDIDIFDANAVTEGYQIQLTPEECEGQGLFAPMHQWLTGVFTNGEQNTYGFFQPYAKDKGGVAPERWHLSYKPIAKPYSEQLSKSMIRQKLSRDANLMYLDVVLDHLDEIFERFVQI</sequence>
<proteinExistence type="predicted"/>
<comment type="caution">
    <text evidence="2">The sequence shown here is derived from an EMBL/GenBank/DDBJ whole genome shotgun (WGS) entry which is preliminary data.</text>
</comment>
<dbReference type="GO" id="GO:0004180">
    <property type="term" value="F:carboxypeptidase activity"/>
    <property type="evidence" value="ECO:0007669"/>
    <property type="project" value="UniProtKB-KW"/>
</dbReference>
<dbReference type="Proteomes" id="UP000315889">
    <property type="component" value="Unassembled WGS sequence"/>
</dbReference>
<dbReference type="SUPFAM" id="SSF55166">
    <property type="entry name" value="Hedgehog/DD-peptidase"/>
    <property type="match status" value="1"/>
</dbReference>
<keyword evidence="2" id="KW-0121">Carboxypeptidase</keyword>
<protein>
    <submittedName>
        <fullName evidence="2">D-alanyl-D-alanine carboxypeptidase family protein</fullName>
    </submittedName>
</protein>
<evidence type="ECO:0000313" key="3">
    <source>
        <dbReference type="Proteomes" id="UP000315889"/>
    </source>
</evidence>
<dbReference type="AlphaFoldDB" id="A0A520MIP7"/>
<keyword evidence="2" id="KW-0645">Protease</keyword>
<reference evidence="2 3" key="1">
    <citation type="submission" date="2019-02" db="EMBL/GenBank/DDBJ databases">
        <title>Prokaryotic population dynamics and viral predation in marine succession experiment using metagenomics: the confinement effect.</title>
        <authorList>
            <person name="Haro-Moreno J.M."/>
            <person name="Rodriguez-Valera F."/>
            <person name="Lopez-Perez M."/>
        </authorList>
    </citation>
    <scope>NUCLEOTIDE SEQUENCE [LARGE SCALE GENOMIC DNA]</scope>
    <source>
        <strain evidence="2">MED-G170</strain>
    </source>
</reference>
<dbReference type="InterPro" id="IPR003709">
    <property type="entry name" value="VanY-like_core_dom"/>
</dbReference>
<evidence type="ECO:0000259" key="1">
    <source>
        <dbReference type="Pfam" id="PF02557"/>
    </source>
</evidence>
<evidence type="ECO:0000313" key="2">
    <source>
        <dbReference type="EMBL" id="RZO21089.1"/>
    </source>
</evidence>
<dbReference type="GO" id="GO:0006508">
    <property type="term" value="P:proteolysis"/>
    <property type="evidence" value="ECO:0007669"/>
    <property type="project" value="InterPro"/>
</dbReference>
<dbReference type="PANTHER" id="PTHR34385:SF1">
    <property type="entry name" value="PEPTIDOGLYCAN L-ALANYL-D-GLUTAMATE ENDOPEPTIDASE CWLK"/>
    <property type="match status" value="1"/>
</dbReference>
<accession>A0A520MIP7</accession>